<evidence type="ECO:0000313" key="3">
    <source>
        <dbReference type="Proteomes" id="UP000298663"/>
    </source>
</evidence>
<dbReference type="AlphaFoldDB" id="A0A4U5MTD9"/>
<gene>
    <name evidence="2" type="ORF">L596_020393</name>
</gene>
<organism evidence="2 3">
    <name type="scientific">Steinernema carpocapsae</name>
    <name type="common">Entomopathogenic nematode</name>
    <dbReference type="NCBI Taxonomy" id="34508"/>
    <lineage>
        <taxon>Eukaryota</taxon>
        <taxon>Metazoa</taxon>
        <taxon>Ecdysozoa</taxon>
        <taxon>Nematoda</taxon>
        <taxon>Chromadorea</taxon>
        <taxon>Rhabditida</taxon>
        <taxon>Tylenchina</taxon>
        <taxon>Panagrolaimomorpha</taxon>
        <taxon>Strongyloidoidea</taxon>
        <taxon>Steinernematidae</taxon>
        <taxon>Steinernema</taxon>
    </lineage>
</organism>
<feature type="region of interest" description="Disordered" evidence="1">
    <location>
        <begin position="1"/>
        <end position="46"/>
    </location>
</feature>
<comment type="caution">
    <text evidence="2">The sequence shown here is derived from an EMBL/GenBank/DDBJ whole genome shotgun (WGS) entry which is preliminary data.</text>
</comment>
<evidence type="ECO:0000313" key="2">
    <source>
        <dbReference type="EMBL" id="TKR73027.1"/>
    </source>
</evidence>
<proteinExistence type="predicted"/>
<sequence length="112" mass="12214">MIRAVSIHRRKRNRSSSMPHRRLMATNSTSTDAGTSTKSNVSGVDVDARRTAEKLASLQYQKSLPRAGSRGQNVSSTVARLRSAALQAAEGSSNSGKYEKGYRLSEINYGHM</sequence>
<keyword evidence="3" id="KW-1185">Reference proteome</keyword>
<dbReference type="EMBL" id="AZBU02000006">
    <property type="protein sequence ID" value="TKR73027.1"/>
    <property type="molecule type" value="Genomic_DNA"/>
</dbReference>
<evidence type="ECO:0000256" key="1">
    <source>
        <dbReference type="SAM" id="MobiDB-lite"/>
    </source>
</evidence>
<reference evidence="2 3" key="2">
    <citation type="journal article" date="2019" name="G3 (Bethesda)">
        <title>Hybrid Assembly of the Genome of the Entomopathogenic Nematode Steinernema carpocapsae Identifies the X-Chromosome.</title>
        <authorList>
            <person name="Serra L."/>
            <person name="Macchietto M."/>
            <person name="Macias-Munoz A."/>
            <person name="McGill C.J."/>
            <person name="Rodriguez I.M."/>
            <person name="Rodriguez B."/>
            <person name="Murad R."/>
            <person name="Mortazavi A."/>
        </authorList>
    </citation>
    <scope>NUCLEOTIDE SEQUENCE [LARGE SCALE GENOMIC DNA]</scope>
    <source>
        <strain evidence="2 3">ALL</strain>
    </source>
</reference>
<name>A0A4U5MTD9_STECR</name>
<protein>
    <submittedName>
        <fullName evidence="2">Uncharacterized protein</fullName>
    </submittedName>
</protein>
<dbReference type="Proteomes" id="UP000298663">
    <property type="component" value="Unassembled WGS sequence"/>
</dbReference>
<reference evidence="2 3" key="1">
    <citation type="journal article" date="2015" name="Genome Biol.">
        <title>Comparative genomics of Steinernema reveals deeply conserved gene regulatory networks.</title>
        <authorList>
            <person name="Dillman A.R."/>
            <person name="Macchietto M."/>
            <person name="Porter C.F."/>
            <person name="Rogers A."/>
            <person name="Williams B."/>
            <person name="Antoshechkin I."/>
            <person name="Lee M.M."/>
            <person name="Goodwin Z."/>
            <person name="Lu X."/>
            <person name="Lewis E.E."/>
            <person name="Goodrich-Blair H."/>
            <person name="Stock S.P."/>
            <person name="Adams B.J."/>
            <person name="Sternberg P.W."/>
            <person name="Mortazavi A."/>
        </authorList>
    </citation>
    <scope>NUCLEOTIDE SEQUENCE [LARGE SCALE GENOMIC DNA]</scope>
    <source>
        <strain evidence="2 3">ALL</strain>
    </source>
</reference>
<feature type="compositionally biased region" description="Basic residues" evidence="1">
    <location>
        <begin position="1"/>
        <end position="23"/>
    </location>
</feature>
<accession>A0A4U5MTD9</accession>
<feature type="compositionally biased region" description="Polar residues" evidence="1">
    <location>
        <begin position="25"/>
        <end position="42"/>
    </location>
</feature>